<evidence type="ECO:0000256" key="2">
    <source>
        <dbReference type="ARBA" id="ARBA00022473"/>
    </source>
</evidence>
<dbReference type="InterPro" id="IPR015943">
    <property type="entry name" value="WD40/YVTN_repeat-like_dom_sf"/>
</dbReference>
<dbReference type="InterPro" id="IPR011047">
    <property type="entry name" value="Quinoprotein_ADH-like_sf"/>
</dbReference>
<dbReference type="EMBL" id="JBICBT010000723">
    <property type="protein sequence ID" value="KAL3103973.1"/>
    <property type="molecule type" value="Genomic_DNA"/>
</dbReference>
<evidence type="ECO:0000259" key="10">
    <source>
        <dbReference type="Pfam" id="PF24762"/>
    </source>
</evidence>
<comment type="subcellular location">
    <subcellularLocation>
        <location evidence="1">Cell projection</location>
        <location evidence="1">Cilium</location>
    </subcellularLocation>
</comment>
<evidence type="ECO:0000313" key="11">
    <source>
        <dbReference type="EMBL" id="KAL3103973.1"/>
    </source>
</evidence>
<keyword evidence="7" id="KW-0966">Cell projection</keyword>
<keyword evidence="4" id="KW-0677">Repeat</keyword>
<dbReference type="InterPro" id="IPR056157">
    <property type="entry name" value="TPR_IFT80_172_dom"/>
</dbReference>
<evidence type="ECO:0000256" key="6">
    <source>
        <dbReference type="ARBA" id="ARBA00023069"/>
    </source>
</evidence>
<evidence type="ECO:0008006" key="13">
    <source>
        <dbReference type="Google" id="ProtNLM"/>
    </source>
</evidence>
<dbReference type="GO" id="GO:0005929">
    <property type="term" value="C:cilium"/>
    <property type="evidence" value="ECO:0007669"/>
    <property type="project" value="UniProtKB-SubCell"/>
</dbReference>
<keyword evidence="3" id="KW-0853">WD repeat</keyword>
<keyword evidence="12" id="KW-1185">Reference proteome</keyword>
<dbReference type="Proteomes" id="UP001620626">
    <property type="component" value="Unassembled WGS sequence"/>
</dbReference>
<evidence type="ECO:0000256" key="4">
    <source>
        <dbReference type="ARBA" id="ARBA00022737"/>
    </source>
</evidence>
<accession>A0ABD2KMG0</accession>
<protein>
    <recommendedName>
        <fullName evidence="13">Intraflagellar transport protein 172</fullName>
    </recommendedName>
</protein>
<sequence length="1814" mass="205668">MRLKYLSSVVSASDEISCAGALCYSPNGRKLAVGTPDRHILLFDDKFRRRDKFGTKPMEPKFGKMSYLIKCAVFSPDSAKLAVGQTDHIVFVYRLGDTWNEKKVICNKFAQSSAVMAQCWPTESKLIIGLLDGKVRCASASSNKCSTLYRAETAVTVLAQHPNRKSFLSGHSDGTIFLYSFETRSNARVCVHPCAPQALLLSAVGILAAGTDRRIVSYSEHGRQLQQFDYSRVDGEKEFSAAALDALGHNAVFGSFNRIRLMCWNQRRGAWDEANSLIIHNLYTVCSLAWKSDGSTLICANILGAVIAIDCAMRKTILRNRFEVTFVSPSQAIIKDLKLEKTPKGGDENGEEVQMDGVQQSCVLRSAKGHELGDIRIMGRDQRYAIAYTTSTLILADMHTGLSSEIQWQSGRNEKFFLENENVAYIVNAGEISFVEYGRNELVGWIRTERANPHLISVRLYRHKLNKSKETDNDDQQQPRKWPNAGKEEEISRVAYLLDAKTIAVVNLINGVQLAQLGHGSPIDWLELNERANKLLFRDLRAALHLYSLENGITTHLVGHCSYVQWVPRSDVIVAQSNEQICVWYNTDEQNGSTERVVNFTVQGEVEQVARDLSRTEVIVLENGVQRVAYELDSALIEFGTALDELDLGRAVAFLEQSERQGIDVQTMWRRLAQVVALQHGQLMVAQRCFASLNDIVRVQFLQQTQMRAERQFGGPMEPEALAEHFEVRARLAMMAKQFKMAERIYLENNATAEAIAMWQRMGNWDQALELAKAVNWAELDQLQAKHQLWLEETGQMEKVAELKAREGLLHEALEMFLSANQPGKAADLLLENKQMLQMESERLNSSEEGDEQPMVERIYTSLAQHEQLDKAGQMFEAVGQLERALDCFRRGHSYAKAIQIARVEFPERVLTLESEWADWLFEQANYSQAVPHFLEAGNLLRAIDSSIRSREWEKALEILQVLEPSDETRPFYGRIAQHFELDGQLDKAERLYVDAANLADAVEMYNKAGRWVDAYKLALELLGPSESHQLYLGKALELEEAKKFQEAEQLYVALGEPNAAISMYKIANRIDDMMRLMGRFHVDEMHQAHRRLAQELEEKGDLRGAEEQFLLSGDWTAAVEMYERTEQWADAHRIALNEAENDRAHKQVAYQWAKSLGGDSAVKLLNKHQLLEETINMAITKNDFDFAFELCRLGASHRLPLVQQKFAEKLEDDGQFEQAEEMYLKAGKAREAVLMHMHHGQWEAAERIAQEHSSEQLPELFVRRAKAELEEKEYAKAESFLLRANRADIILTFYRESAMWPEALRIAKDFLPDELQKCQNDYEEYQLKSGAKGVQSIVAQAKEWERQNEYRRAVDCWTKVDGATNDTQMVAQALAKAAEITVKFLADSEDGVDILAKIAQRQMEMGQFLAAGETFLLANKPTESIEALLEAHEWAKAKRVAEELVPELEAVVEERYRDFLRSHGRIGELADVDAVGAIDLLVETGQWEKALQTAKQQNHRPLLDKYLSVYTAQLLASGNYGDALDALQKYGISTHKQMREICEQIVEKVINDRQQEFLTLAKLRDVLFDLCQQIQSENSQFDALTAKQIQNHLYLAHFCVLRNAFDKIKEQLQNEGKTVPTELQALALRLGISQLRYIEPLRADKAFYEAGNACRLYGNVDYEGMAFTLLSHYLDVVDAIEEDDPNLVDNSIFDGTDVPISYALPRNKFLTPQEHEEVKEWVLAASVGQNVELEQKVLKMDERNCYEASTVDNDGNLYSVCSISGYPLIDEARELGNGLMADHWAWTSFSALANTIPTDELYDVRAFLAKWSS</sequence>
<evidence type="ECO:0000313" key="12">
    <source>
        <dbReference type="Proteomes" id="UP001620626"/>
    </source>
</evidence>
<dbReference type="InterPro" id="IPR011990">
    <property type="entry name" value="TPR-like_helical_dom_sf"/>
</dbReference>
<evidence type="ECO:0000256" key="8">
    <source>
        <dbReference type="ARBA" id="ARBA00038130"/>
    </source>
</evidence>
<dbReference type="Gene3D" id="2.130.10.10">
    <property type="entry name" value="YVTN repeat-like/Quinoprotein amine dehydrogenase"/>
    <property type="match status" value="2"/>
</dbReference>
<feature type="domain" description="IF140/IFT172/WDR19 TPR" evidence="10">
    <location>
        <begin position="989"/>
        <end position="1287"/>
    </location>
</feature>
<name>A0ABD2KMG0_9BILA</name>
<dbReference type="InterPro" id="IPR056168">
    <property type="entry name" value="TPR_IF140/IFT172/WDR19"/>
</dbReference>
<proteinExistence type="inferred from homology"/>
<dbReference type="InterPro" id="IPR036322">
    <property type="entry name" value="WD40_repeat_dom_sf"/>
</dbReference>
<keyword evidence="6" id="KW-0969">Cilium</keyword>
<feature type="domain" description="IFT80/172/WDR35 TPR" evidence="9">
    <location>
        <begin position="668"/>
        <end position="803"/>
    </location>
</feature>
<dbReference type="SUPFAM" id="SSF50978">
    <property type="entry name" value="WD40 repeat-like"/>
    <property type="match status" value="1"/>
</dbReference>
<dbReference type="PANTHER" id="PTHR15722">
    <property type="entry name" value="IFT140/172-RELATED"/>
    <property type="match status" value="1"/>
</dbReference>
<dbReference type="Gene3D" id="1.25.40.470">
    <property type="match status" value="4"/>
</dbReference>
<dbReference type="SUPFAM" id="SSF48452">
    <property type="entry name" value="TPR-like"/>
    <property type="match status" value="1"/>
</dbReference>
<dbReference type="Pfam" id="PF00400">
    <property type="entry name" value="WD40"/>
    <property type="match status" value="1"/>
</dbReference>
<dbReference type="PANTHER" id="PTHR15722:SF2">
    <property type="entry name" value="INTRAFLAGELLAR TRANSPORT PROTEIN 172 HOMOLOG"/>
    <property type="match status" value="1"/>
</dbReference>
<keyword evidence="5" id="KW-0802">TPR repeat</keyword>
<reference evidence="11 12" key="1">
    <citation type="submission" date="2024-10" db="EMBL/GenBank/DDBJ databases">
        <authorList>
            <person name="Kim D."/>
        </authorList>
    </citation>
    <scope>NUCLEOTIDE SEQUENCE [LARGE SCALE GENOMIC DNA]</scope>
    <source>
        <strain evidence="11">BH-2024</strain>
    </source>
</reference>
<dbReference type="InterPro" id="IPR001680">
    <property type="entry name" value="WD40_rpt"/>
</dbReference>
<dbReference type="SUPFAM" id="SSF50998">
    <property type="entry name" value="Quinoprotein alcohol dehydrogenase-like"/>
    <property type="match status" value="1"/>
</dbReference>
<evidence type="ECO:0000256" key="1">
    <source>
        <dbReference type="ARBA" id="ARBA00004138"/>
    </source>
</evidence>
<dbReference type="GO" id="GO:0030990">
    <property type="term" value="C:intraciliary transport particle"/>
    <property type="evidence" value="ECO:0007669"/>
    <property type="project" value="UniProtKB-ARBA"/>
</dbReference>
<evidence type="ECO:0000259" key="9">
    <source>
        <dbReference type="Pfam" id="PF23387"/>
    </source>
</evidence>
<dbReference type="SMART" id="SM00320">
    <property type="entry name" value="WD40"/>
    <property type="match status" value="4"/>
</dbReference>
<evidence type="ECO:0000256" key="7">
    <source>
        <dbReference type="ARBA" id="ARBA00023273"/>
    </source>
</evidence>
<organism evidence="11 12">
    <name type="scientific">Heterodera trifolii</name>
    <dbReference type="NCBI Taxonomy" id="157864"/>
    <lineage>
        <taxon>Eukaryota</taxon>
        <taxon>Metazoa</taxon>
        <taxon>Ecdysozoa</taxon>
        <taxon>Nematoda</taxon>
        <taxon>Chromadorea</taxon>
        <taxon>Rhabditida</taxon>
        <taxon>Tylenchina</taxon>
        <taxon>Tylenchomorpha</taxon>
        <taxon>Tylenchoidea</taxon>
        <taxon>Heteroderidae</taxon>
        <taxon>Heteroderinae</taxon>
        <taxon>Heterodera</taxon>
    </lineage>
</organism>
<dbReference type="GO" id="GO:0044782">
    <property type="term" value="P:cilium organization"/>
    <property type="evidence" value="ECO:0007669"/>
    <property type="project" value="UniProtKB-ARBA"/>
</dbReference>
<keyword evidence="2" id="KW-0217">Developmental protein</keyword>
<evidence type="ECO:0000256" key="5">
    <source>
        <dbReference type="ARBA" id="ARBA00022803"/>
    </source>
</evidence>
<comment type="similarity">
    <text evidence="8">Belongs to the IFT172 family.</text>
</comment>
<evidence type="ECO:0000256" key="3">
    <source>
        <dbReference type="ARBA" id="ARBA00022574"/>
    </source>
</evidence>
<dbReference type="Pfam" id="PF24762">
    <property type="entry name" value="TPR_IF140-IFT172"/>
    <property type="match status" value="1"/>
</dbReference>
<dbReference type="Pfam" id="PF23387">
    <property type="entry name" value="TPR_IFT80_172"/>
    <property type="match status" value="1"/>
</dbReference>
<comment type="caution">
    <text evidence="11">The sequence shown here is derived from an EMBL/GenBank/DDBJ whole genome shotgun (WGS) entry which is preliminary data.</text>
</comment>
<gene>
    <name evidence="11" type="ORF">niasHT_030131</name>
</gene>